<dbReference type="AlphaFoldDB" id="A0A3G2EDJ3"/>
<dbReference type="SUPFAM" id="SSF48230">
    <property type="entry name" value="Chondroitin AC/alginate lyase"/>
    <property type="match status" value="1"/>
</dbReference>
<reference evidence="5 6" key="1">
    <citation type="submission" date="2018-10" db="EMBL/GenBank/DDBJ databases">
        <title>Effects of UV and annual dynamics of microbial communities in freshwater RAS systems.</title>
        <authorList>
            <person name="Bekkelund A.K."/>
            <person name="Hansen B.R."/>
            <person name="Stokken H."/>
            <person name="Eriksen B.F."/>
            <person name="Kashulin N.A."/>
        </authorList>
    </citation>
    <scope>NUCLEOTIDE SEQUENCE [LARGE SCALE GENOMIC DNA]</scope>
    <source>
        <strain evidence="5 6">BHSEK</strain>
    </source>
</reference>
<gene>
    <name evidence="5" type="ORF">D9M09_23025</name>
</gene>
<protein>
    <submittedName>
        <fullName evidence="5">Alginate lyase</fullName>
    </submittedName>
</protein>
<accession>A0A3G2EDJ3</accession>
<feature type="signal peptide" evidence="3">
    <location>
        <begin position="1"/>
        <end position="25"/>
    </location>
</feature>
<keyword evidence="2 5" id="KW-0456">Lyase</keyword>
<dbReference type="Proteomes" id="UP000279594">
    <property type="component" value="Chromosome"/>
</dbReference>
<dbReference type="GO" id="GO:0042597">
    <property type="term" value="C:periplasmic space"/>
    <property type="evidence" value="ECO:0007669"/>
    <property type="project" value="InterPro"/>
</dbReference>
<keyword evidence="6" id="KW-1185">Reference proteome</keyword>
<feature type="chain" id="PRO_5018027990" evidence="3">
    <location>
        <begin position="26"/>
        <end position="365"/>
    </location>
</feature>
<evidence type="ECO:0000313" key="5">
    <source>
        <dbReference type="EMBL" id="AYM78348.1"/>
    </source>
</evidence>
<dbReference type="GO" id="GO:0016829">
    <property type="term" value="F:lyase activity"/>
    <property type="evidence" value="ECO:0007669"/>
    <property type="project" value="UniProtKB-KW"/>
</dbReference>
<evidence type="ECO:0000256" key="3">
    <source>
        <dbReference type="SAM" id="SignalP"/>
    </source>
</evidence>
<dbReference type="Gene3D" id="1.50.10.100">
    <property type="entry name" value="Chondroitin AC/alginate lyase"/>
    <property type="match status" value="1"/>
</dbReference>
<dbReference type="RefSeq" id="WP_121670468.1">
    <property type="nucleotide sequence ID" value="NZ_CP033019.1"/>
</dbReference>
<dbReference type="EMBL" id="CP033019">
    <property type="protein sequence ID" value="AYM78348.1"/>
    <property type="molecule type" value="Genomic_DNA"/>
</dbReference>
<organism evidence="5 6">
    <name type="scientific">Janthinobacterium agaricidamnosum</name>
    <dbReference type="NCBI Taxonomy" id="55508"/>
    <lineage>
        <taxon>Bacteria</taxon>
        <taxon>Pseudomonadati</taxon>
        <taxon>Pseudomonadota</taxon>
        <taxon>Betaproteobacteria</taxon>
        <taxon>Burkholderiales</taxon>
        <taxon>Oxalobacteraceae</taxon>
        <taxon>Janthinobacterium</taxon>
    </lineage>
</organism>
<name>A0A3G2EDJ3_9BURK</name>
<evidence type="ECO:0000313" key="6">
    <source>
        <dbReference type="Proteomes" id="UP000279594"/>
    </source>
</evidence>
<keyword evidence="1 3" id="KW-0732">Signal</keyword>
<evidence type="ECO:0000256" key="1">
    <source>
        <dbReference type="ARBA" id="ARBA00022729"/>
    </source>
</evidence>
<proteinExistence type="predicted"/>
<sequence length="365" mass="39870">MSTHLIRRRAVLAGLLALPLAGLRAAPRPHEGAPPFALTSAARARTLKARVAPAIAEQVVKAARKDAARPVHLMAQVRTGGLLKGEGGRETSQQAQEDWRQARLQALAWRLSGEMPHFEVARQLLLAWSGSYQPSFSPVDETELASLLMGFDLVQERLNGVEREQVQAFCRTLAQGYLSDPVKVGGPSTARNNWHSHRIKIGTAAAYVTGEALLIARAKERFLAHVPRNIGAGGVPFDFEQRDALHYTTYSLEPLLTTALMAQAHGDDWYGAPEAKRLAEALAWLSPYAQGKKTHEEFAKSAVPFDRKRVAAGEKGFTGNWETKGAANVYLLAARFDPAYLSLALELRPPAWALALYGSELKLAD</sequence>
<evidence type="ECO:0000259" key="4">
    <source>
        <dbReference type="Pfam" id="PF05426"/>
    </source>
</evidence>
<dbReference type="Pfam" id="PF05426">
    <property type="entry name" value="Alginate_lyase"/>
    <property type="match status" value="1"/>
</dbReference>
<evidence type="ECO:0000256" key="2">
    <source>
        <dbReference type="ARBA" id="ARBA00023239"/>
    </source>
</evidence>
<feature type="domain" description="Alginate lyase" evidence="4">
    <location>
        <begin position="75"/>
        <end position="294"/>
    </location>
</feature>
<dbReference type="InterPro" id="IPR008397">
    <property type="entry name" value="Alginate_lyase_dom"/>
</dbReference>
<dbReference type="InterPro" id="IPR008929">
    <property type="entry name" value="Chondroitin_lyas"/>
</dbReference>